<dbReference type="Gene3D" id="3.40.630.70">
    <property type="entry name" value="Leucyl/phenylalanyl-tRNA-protein transferase, C-terminal domain"/>
    <property type="match status" value="1"/>
</dbReference>
<comment type="function">
    <text evidence="8 15">Functions in the N-end rule pathway of protein degradation where it conjugates Leu, Phe and, less efficiently, Met from aminoacyl-tRNAs to the N-termini of proteins containing an N-terminal arginine or lysine.</text>
</comment>
<evidence type="ECO:0000313" key="16">
    <source>
        <dbReference type="EMBL" id="KKD01311.1"/>
    </source>
</evidence>
<comment type="catalytic activity">
    <reaction evidence="6 15">
        <text>N-terminal L-arginyl-[protein] + L-leucyl-tRNA(Leu) = N-terminal L-leucyl-L-arginyl-[protein] + tRNA(Leu) + H(+)</text>
        <dbReference type="Rhea" id="RHEA:50416"/>
        <dbReference type="Rhea" id="RHEA-COMP:9613"/>
        <dbReference type="Rhea" id="RHEA-COMP:9622"/>
        <dbReference type="Rhea" id="RHEA-COMP:12672"/>
        <dbReference type="Rhea" id="RHEA-COMP:12673"/>
        <dbReference type="ChEBI" id="CHEBI:15378"/>
        <dbReference type="ChEBI" id="CHEBI:64719"/>
        <dbReference type="ChEBI" id="CHEBI:78442"/>
        <dbReference type="ChEBI" id="CHEBI:78494"/>
        <dbReference type="ChEBI" id="CHEBI:133044"/>
        <dbReference type="EC" id="2.3.2.6"/>
    </reaction>
</comment>
<dbReference type="Proteomes" id="UP000033633">
    <property type="component" value="Unassembled WGS sequence"/>
</dbReference>
<dbReference type="EC" id="2.3.2.6" evidence="10 15"/>
<dbReference type="Pfam" id="PF03588">
    <property type="entry name" value="Leu_Phe_trans"/>
    <property type="match status" value="1"/>
</dbReference>
<dbReference type="GO" id="GO:0005737">
    <property type="term" value="C:cytoplasm"/>
    <property type="evidence" value="ECO:0007669"/>
    <property type="project" value="UniProtKB-SubCell"/>
</dbReference>
<evidence type="ECO:0000256" key="2">
    <source>
        <dbReference type="ARBA" id="ARBA00022490"/>
    </source>
</evidence>
<dbReference type="NCBIfam" id="TIGR00667">
    <property type="entry name" value="aat"/>
    <property type="match status" value="1"/>
</dbReference>
<keyword evidence="17" id="KW-1185">Reference proteome</keyword>
<dbReference type="GO" id="GO:0008914">
    <property type="term" value="F:leucyl-tRNA--protein transferase activity"/>
    <property type="evidence" value="ECO:0007669"/>
    <property type="project" value="UniProtKB-UniRule"/>
</dbReference>
<dbReference type="STRING" id="265726.KY46_00265"/>
<dbReference type="RefSeq" id="WP_046218644.1">
    <property type="nucleotide sequence ID" value="NZ_JWYV01000001.1"/>
</dbReference>
<evidence type="ECO:0000256" key="4">
    <source>
        <dbReference type="ARBA" id="ARBA00023315"/>
    </source>
</evidence>
<comment type="catalytic activity">
    <reaction evidence="7 15">
        <text>N-terminal L-lysyl-[protein] + L-leucyl-tRNA(Leu) = N-terminal L-leucyl-L-lysyl-[protein] + tRNA(Leu) + H(+)</text>
        <dbReference type="Rhea" id="RHEA:12340"/>
        <dbReference type="Rhea" id="RHEA-COMP:9613"/>
        <dbReference type="Rhea" id="RHEA-COMP:9622"/>
        <dbReference type="Rhea" id="RHEA-COMP:12670"/>
        <dbReference type="Rhea" id="RHEA-COMP:12671"/>
        <dbReference type="ChEBI" id="CHEBI:15378"/>
        <dbReference type="ChEBI" id="CHEBI:65249"/>
        <dbReference type="ChEBI" id="CHEBI:78442"/>
        <dbReference type="ChEBI" id="CHEBI:78494"/>
        <dbReference type="ChEBI" id="CHEBI:133043"/>
        <dbReference type="EC" id="2.3.2.6"/>
    </reaction>
</comment>
<evidence type="ECO:0000256" key="9">
    <source>
        <dbReference type="ARBA" id="ARBA00061535"/>
    </source>
</evidence>
<comment type="caution">
    <text evidence="16">The sequence shown here is derived from an EMBL/GenBank/DDBJ whole genome shotgun (WGS) entry which is preliminary data.</text>
</comment>
<evidence type="ECO:0000256" key="5">
    <source>
        <dbReference type="ARBA" id="ARBA00050607"/>
    </source>
</evidence>
<dbReference type="FunFam" id="3.30.70.3550:FF:000001">
    <property type="entry name" value="Leucyl/phenylalanyl-tRNA--protein transferase"/>
    <property type="match status" value="1"/>
</dbReference>
<dbReference type="PATRIC" id="fig|265726.11.peg.56"/>
<dbReference type="InterPro" id="IPR042203">
    <property type="entry name" value="Leu/Phe-tRNA_Trfase_C"/>
</dbReference>
<evidence type="ECO:0000256" key="10">
    <source>
        <dbReference type="ARBA" id="ARBA00066767"/>
    </source>
</evidence>
<dbReference type="InterPro" id="IPR016181">
    <property type="entry name" value="Acyl_CoA_acyltransferase"/>
</dbReference>
<comment type="catalytic activity">
    <reaction evidence="5 15">
        <text>L-phenylalanyl-tRNA(Phe) + an N-terminal L-alpha-aminoacyl-[protein] = an N-terminal L-phenylalanyl-L-alpha-aminoacyl-[protein] + tRNA(Phe)</text>
        <dbReference type="Rhea" id="RHEA:43632"/>
        <dbReference type="Rhea" id="RHEA-COMP:9668"/>
        <dbReference type="Rhea" id="RHEA-COMP:9699"/>
        <dbReference type="Rhea" id="RHEA-COMP:10636"/>
        <dbReference type="Rhea" id="RHEA-COMP:10637"/>
        <dbReference type="ChEBI" id="CHEBI:78442"/>
        <dbReference type="ChEBI" id="CHEBI:78531"/>
        <dbReference type="ChEBI" id="CHEBI:78597"/>
        <dbReference type="ChEBI" id="CHEBI:83561"/>
        <dbReference type="EC" id="2.3.2.6"/>
    </reaction>
</comment>
<protein>
    <recommendedName>
        <fullName evidence="11 15">Leucyl/phenylalanyl-tRNA--protein transferase</fullName>
        <ecNumber evidence="10 15">2.3.2.6</ecNumber>
    </recommendedName>
    <alternativeName>
        <fullName evidence="12 15">L/F-transferase</fullName>
    </alternativeName>
    <alternativeName>
        <fullName evidence="13 15">Leucyltransferase</fullName>
    </alternativeName>
    <alternativeName>
        <fullName evidence="14 15">Phenyalanyltransferase</fullName>
    </alternativeName>
</protein>
<organism evidence="16 17">
    <name type="scientific">Photobacterium halotolerans</name>
    <dbReference type="NCBI Taxonomy" id="265726"/>
    <lineage>
        <taxon>Bacteria</taxon>
        <taxon>Pseudomonadati</taxon>
        <taxon>Pseudomonadota</taxon>
        <taxon>Gammaproteobacteria</taxon>
        <taxon>Vibrionales</taxon>
        <taxon>Vibrionaceae</taxon>
        <taxon>Photobacterium</taxon>
    </lineage>
</organism>
<comment type="subcellular location">
    <subcellularLocation>
        <location evidence="1 15">Cytoplasm</location>
    </subcellularLocation>
</comment>
<evidence type="ECO:0000256" key="8">
    <source>
        <dbReference type="ARBA" id="ARBA00054043"/>
    </source>
</evidence>
<comment type="similarity">
    <text evidence="9 15">Belongs to the L/F-transferase family.</text>
</comment>
<accession>A0A0F5VGK9</accession>
<sequence length="233" mass="26036">MAIYLPELDSVDLQFPHPSTALDDPNGLLAFGGDLSAQRLIHAYRQGIFPWYAEGEPLLWWSPSPRAIILPEIFQPSKSLKKFYRKSGYQVTLNHACHQVIEQCAYSRGVDATWITSAMIQAYQHLHNQGHCHSVEVWQDGQLVGGLYGISVGTVFCGESMFSLADNASKIAFWHFCRHFSAHHGTLIDCQIMNSHLASLGAQDVSRDAFLQTLEQQRCAILRSGCYSPQVIA</sequence>
<proteinExistence type="inferred from homology"/>
<evidence type="ECO:0000256" key="15">
    <source>
        <dbReference type="HAMAP-Rule" id="MF_00688"/>
    </source>
</evidence>
<dbReference type="AlphaFoldDB" id="A0A0F5VGK9"/>
<dbReference type="PANTHER" id="PTHR30098">
    <property type="entry name" value="LEUCYL/PHENYLALANYL-TRNA--PROTEIN TRANSFERASE"/>
    <property type="match status" value="1"/>
</dbReference>
<dbReference type="InterPro" id="IPR042221">
    <property type="entry name" value="Leu/Phe-tRNA_Trfase_N"/>
</dbReference>
<evidence type="ECO:0000313" key="17">
    <source>
        <dbReference type="Proteomes" id="UP000033633"/>
    </source>
</evidence>
<dbReference type="OrthoDB" id="9790282at2"/>
<keyword evidence="2 15" id="KW-0963">Cytoplasm</keyword>
<evidence type="ECO:0000256" key="1">
    <source>
        <dbReference type="ARBA" id="ARBA00004496"/>
    </source>
</evidence>
<dbReference type="EMBL" id="JWYV01000001">
    <property type="protein sequence ID" value="KKD01311.1"/>
    <property type="molecule type" value="Genomic_DNA"/>
</dbReference>
<dbReference type="PANTHER" id="PTHR30098:SF2">
    <property type="entry name" value="LEUCYL_PHENYLALANYL-TRNA--PROTEIN TRANSFERASE"/>
    <property type="match status" value="1"/>
</dbReference>
<name>A0A0F5VGK9_9GAMM</name>
<gene>
    <name evidence="15" type="primary">aat</name>
    <name evidence="16" type="ORF">KY46_00265</name>
</gene>
<dbReference type="InterPro" id="IPR004616">
    <property type="entry name" value="Leu/Phe-tRNA_Trfase"/>
</dbReference>
<keyword evidence="3 15" id="KW-0808">Transferase</keyword>
<evidence type="ECO:0000256" key="11">
    <source>
        <dbReference type="ARBA" id="ARBA00074372"/>
    </source>
</evidence>
<evidence type="ECO:0000256" key="14">
    <source>
        <dbReference type="ARBA" id="ARBA00083640"/>
    </source>
</evidence>
<dbReference type="SUPFAM" id="SSF55729">
    <property type="entry name" value="Acyl-CoA N-acyltransferases (Nat)"/>
    <property type="match status" value="1"/>
</dbReference>
<reference evidence="16 17" key="1">
    <citation type="submission" date="2014-12" db="EMBL/GenBank/DDBJ databases">
        <title>Mercury Reductase activity and rhizosphere competence traits in the genome of root associated Photobacterium halotolerans MELD1.</title>
        <authorList>
            <person name="Mathew D.C."/>
            <person name="Huang C.-C."/>
        </authorList>
    </citation>
    <scope>NUCLEOTIDE SEQUENCE [LARGE SCALE GENOMIC DNA]</scope>
    <source>
        <strain evidence="16 17">MELD1</strain>
    </source>
</reference>
<keyword evidence="4 15" id="KW-0012">Acyltransferase</keyword>
<dbReference type="Gene3D" id="3.30.70.3550">
    <property type="entry name" value="Leucyl/phenylalanyl-tRNA-protein transferase, N-terminal domain"/>
    <property type="match status" value="1"/>
</dbReference>
<evidence type="ECO:0000256" key="12">
    <source>
        <dbReference type="ARBA" id="ARBA00077136"/>
    </source>
</evidence>
<dbReference type="FunFam" id="3.40.630.70:FF:000001">
    <property type="entry name" value="Leucyl/phenylalanyl-tRNA--protein transferase"/>
    <property type="match status" value="1"/>
</dbReference>
<dbReference type="HAMAP" id="MF_00688">
    <property type="entry name" value="Leu_Phe_trans"/>
    <property type="match status" value="1"/>
</dbReference>
<evidence type="ECO:0000256" key="7">
    <source>
        <dbReference type="ARBA" id="ARBA00051538"/>
    </source>
</evidence>
<evidence type="ECO:0000256" key="3">
    <source>
        <dbReference type="ARBA" id="ARBA00022679"/>
    </source>
</evidence>
<evidence type="ECO:0000256" key="13">
    <source>
        <dbReference type="ARBA" id="ARBA00077165"/>
    </source>
</evidence>
<evidence type="ECO:0000256" key="6">
    <source>
        <dbReference type="ARBA" id="ARBA00050652"/>
    </source>
</evidence>
<dbReference type="GO" id="GO:0030163">
    <property type="term" value="P:protein catabolic process"/>
    <property type="evidence" value="ECO:0007669"/>
    <property type="project" value="UniProtKB-UniRule"/>
</dbReference>